<feature type="domain" description="BPP" evidence="2">
    <location>
        <begin position="1"/>
        <end position="296"/>
    </location>
</feature>
<evidence type="ECO:0000259" key="2">
    <source>
        <dbReference type="PROSITE" id="PS51662"/>
    </source>
</evidence>
<keyword evidence="4" id="KW-1185">Reference proteome</keyword>
<dbReference type="RefSeq" id="WP_194297886.1">
    <property type="nucleotide sequence ID" value="NZ_ARXX01000062.1"/>
</dbReference>
<protein>
    <submittedName>
        <fullName evidence="3">3-phytase (Myo-inositol-hexaphosphate 3-phosphohydrolase)</fullName>
    </submittedName>
</protein>
<accession>A0ABS0AUP6</accession>
<dbReference type="PROSITE" id="PS51662">
    <property type="entry name" value="BP_PHYTASE"/>
    <property type="match status" value="2"/>
</dbReference>
<gene>
    <name evidence="3" type="ORF">Y5W_03152</name>
</gene>
<proteinExistence type="predicted"/>
<dbReference type="Gene3D" id="2.120.10.30">
    <property type="entry name" value="TolB, C-terminal domain"/>
    <property type="match status" value="2"/>
</dbReference>
<dbReference type="InterPro" id="IPR011042">
    <property type="entry name" value="6-blade_b-propeller_TolB-like"/>
</dbReference>
<keyword evidence="1" id="KW-0732">Signal</keyword>
<dbReference type="PROSITE" id="PS51257">
    <property type="entry name" value="PROKAR_LIPOPROTEIN"/>
    <property type="match status" value="1"/>
</dbReference>
<comment type="caution">
    <text evidence="3">The sequence shown here is derived from an EMBL/GenBank/DDBJ whole genome shotgun (WGS) entry which is preliminary data.</text>
</comment>
<dbReference type="InterPro" id="IPR003431">
    <property type="entry name" value="B-propeller_Phytase"/>
</dbReference>
<evidence type="ECO:0000313" key="3">
    <source>
        <dbReference type="EMBL" id="MBF5057858.1"/>
    </source>
</evidence>
<feature type="domain" description="BPP" evidence="2">
    <location>
        <begin position="298"/>
        <end position="613"/>
    </location>
</feature>
<dbReference type="Proteomes" id="UP000662703">
    <property type="component" value="Unassembled WGS sequence"/>
</dbReference>
<reference evidence="3 4" key="1">
    <citation type="submission" date="2012-09" db="EMBL/GenBank/DDBJ databases">
        <title>Genome Sequence of alkane-degrading Bacterium Alcanivorax sp. 521-1.</title>
        <authorList>
            <person name="Lai Q."/>
            <person name="Shao Z."/>
        </authorList>
    </citation>
    <scope>NUCLEOTIDE SEQUENCE [LARGE SCALE GENOMIC DNA]</scope>
    <source>
        <strain evidence="3 4">521-1</strain>
    </source>
</reference>
<sequence>MKKCTTLFLLCLGGALLAGCQHGPDRAPPWVPDQRAGLALWFPGAGAGAGDGWAAISADGDLTVDGAAAPLRAGDFERLDGRRLDDGRWRLATVDTAANQVVVLEVANHRARTLTTLPVPDYEVNGLCLYQDRDAHLSVFVLDERGGADQWLLRDGGEPLHVRRLVLPAGAEYCRVDDRRDALYVSEEGVGLWRYRADPERDPERTLVDARHPHGGLAGSAKGLALIPGGVALLDADAAELHLYRDGAPVGAPLAVPDLDEPERLASRWRDGRLTLVVLDDDGAAARRLTVPWDAATSDQEEADLVTVLPSAQTEPVARFGDAADDPAIWIHPDNPAASLVLGTDKKNGLHVYDLAGRERQFLPAGKLNNVDVRGNLAVASNRDHNSLHLFDIDAASGRLTDLGELATGLEEIYGLCMHRDGEGRVHAIANGKSGAFEQYRLQRSEHGVRGERVRRFQVPSQPEGCVADDATGRLFVGEENAAVWVLPADPDDPTPARPVIEVGDKVVADIEGLALHVGDDHRYLVISSQGNNSYVVVDAVPPFAYRGRFRIGANLDAAIDGASETDGLEVTALDLGGAYGEGLLVVQDGRNRLPQAPQNFKYVPWTAVREALGL</sequence>
<organism evidence="3 4">
    <name type="scientific">Alloalcanivorax profundimaris</name>
    <dbReference type="NCBI Taxonomy" id="2735259"/>
    <lineage>
        <taxon>Bacteria</taxon>
        <taxon>Pseudomonadati</taxon>
        <taxon>Pseudomonadota</taxon>
        <taxon>Gammaproteobacteria</taxon>
        <taxon>Oceanospirillales</taxon>
        <taxon>Alcanivoracaceae</taxon>
        <taxon>Alloalcanivorax</taxon>
    </lineage>
</organism>
<feature type="signal peptide" evidence="1">
    <location>
        <begin position="1"/>
        <end position="18"/>
    </location>
</feature>
<evidence type="ECO:0000256" key="1">
    <source>
        <dbReference type="SAM" id="SignalP"/>
    </source>
</evidence>
<evidence type="ECO:0000313" key="4">
    <source>
        <dbReference type="Proteomes" id="UP000662703"/>
    </source>
</evidence>
<dbReference type="SUPFAM" id="SSF50956">
    <property type="entry name" value="Thermostable phytase (3-phytase)"/>
    <property type="match status" value="2"/>
</dbReference>
<dbReference type="EMBL" id="ARXX01000062">
    <property type="protein sequence ID" value="MBF5057858.1"/>
    <property type="molecule type" value="Genomic_DNA"/>
</dbReference>
<name>A0ABS0AUP6_9GAMM</name>
<dbReference type="Pfam" id="PF02333">
    <property type="entry name" value="Phytase"/>
    <property type="match status" value="2"/>
</dbReference>
<feature type="chain" id="PRO_5045715815" evidence="1">
    <location>
        <begin position="19"/>
        <end position="615"/>
    </location>
</feature>